<organism evidence="1 2">
    <name type="scientific">Dreissena polymorpha</name>
    <name type="common">Zebra mussel</name>
    <name type="synonym">Mytilus polymorpha</name>
    <dbReference type="NCBI Taxonomy" id="45954"/>
    <lineage>
        <taxon>Eukaryota</taxon>
        <taxon>Metazoa</taxon>
        <taxon>Spiralia</taxon>
        <taxon>Lophotrochozoa</taxon>
        <taxon>Mollusca</taxon>
        <taxon>Bivalvia</taxon>
        <taxon>Autobranchia</taxon>
        <taxon>Heteroconchia</taxon>
        <taxon>Euheterodonta</taxon>
        <taxon>Imparidentia</taxon>
        <taxon>Neoheterodontei</taxon>
        <taxon>Myida</taxon>
        <taxon>Dreissenoidea</taxon>
        <taxon>Dreissenidae</taxon>
        <taxon>Dreissena</taxon>
    </lineage>
</organism>
<accession>A0A9D4CLU8</accession>
<reference evidence="1" key="2">
    <citation type="submission" date="2020-11" db="EMBL/GenBank/DDBJ databases">
        <authorList>
            <person name="McCartney M.A."/>
            <person name="Auch B."/>
            <person name="Kono T."/>
            <person name="Mallez S."/>
            <person name="Becker A."/>
            <person name="Gohl D.M."/>
            <person name="Silverstein K.A.T."/>
            <person name="Koren S."/>
            <person name="Bechman K.B."/>
            <person name="Herman A."/>
            <person name="Abrahante J.E."/>
            <person name="Garbe J."/>
        </authorList>
    </citation>
    <scope>NUCLEOTIDE SEQUENCE</scope>
    <source>
        <strain evidence="1">Duluth1</strain>
        <tissue evidence="1">Whole animal</tissue>
    </source>
</reference>
<dbReference type="AlphaFoldDB" id="A0A9D4CLU8"/>
<sequence>MKEQDEHICILAHQRCGAMTESFHCCFYNINICIPWRQNEIKLSFSQSCADQSNHACLVFSRDNKSSFLHQHFFVETLNWVHGSSSSLVVVVFDRRTVAYP</sequence>
<evidence type="ECO:0000313" key="2">
    <source>
        <dbReference type="Proteomes" id="UP000828390"/>
    </source>
</evidence>
<name>A0A9D4CLU8_DREPO</name>
<proteinExistence type="predicted"/>
<keyword evidence="2" id="KW-1185">Reference proteome</keyword>
<protein>
    <submittedName>
        <fullName evidence="1">Uncharacterized protein</fullName>
    </submittedName>
</protein>
<dbReference type="EMBL" id="JAIWYP010000012">
    <property type="protein sequence ID" value="KAH3727049.1"/>
    <property type="molecule type" value="Genomic_DNA"/>
</dbReference>
<dbReference type="Proteomes" id="UP000828390">
    <property type="component" value="Unassembled WGS sequence"/>
</dbReference>
<reference evidence="1" key="1">
    <citation type="journal article" date="2019" name="bioRxiv">
        <title>The Genome of the Zebra Mussel, Dreissena polymorpha: A Resource for Invasive Species Research.</title>
        <authorList>
            <person name="McCartney M.A."/>
            <person name="Auch B."/>
            <person name="Kono T."/>
            <person name="Mallez S."/>
            <person name="Zhang Y."/>
            <person name="Obille A."/>
            <person name="Becker A."/>
            <person name="Abrahante J.E."/>
            <person name="Garbe J."/>
            <person name="Badalamenti J.P."/>
            <person name="Herman A."/>
            <person name="Mangelson H."/>
            <person name="Liachko I."/>
            <person name="Sullivan S."/>
            <person name="Sone E.D."/>
            <person name="Koren S."/>
            <person name="Silverstein K.A.T."/>
            <person name="Beckman K.B."/>
            <person name="Gohl D.M."/>
        </authorList>
    </citation>
    <scope>NUCLEOTIDE SEQUENCE</scope>
    <source>
        <strain evidence="1">Duluth1</strain>
        <tissue evidence="1">Whole animal</tissue>
    </source>
</reference>
<evidence type="ECO:0000313" key="1">
    <source>
        <dbReference type="EMBL" id="KAH3727049.1"/>
    </source>
</evidence>
<comment type="caution">
    <text evidence="1">The sequence shown here is derived from an EMBL/GenBank/DDBJ whole genome shotgun (WGS) entry which is preliminary data.</text>
</comment>
<gene>
    <name evidence="1" type="ORF">DPMN_052974</name>
</gene>